<dbReference type="PRINTS" id="PR00762">
    <property type="entry name" value="CLCHANNEL"/>
</dbReference>
<name>A0A511N0Y9_DEIC1</name>
<feature type="transmembrane region" description="Helical" evidence="10">
    <location>
        <begin position="185"/>
        <end position="205"/>
    </location>
</feature>
<feature type="transmembrane region" description="Helical" evidence="10">
    <location>
        <begin position="149"/>
        <end position="173"/>
    </location>
</feature>
<evidence type="ECO:0000256" key="1">
    <source>
        <dbReference type="ARBA" id="ARBA00004141"/>
    </source>
</evidence>
<feature type="transmembrane region" description="Helical" evidence="10">
    <location>
        <begin position="389"/>
        <end position="410"/>
    </location>
</feature>
<evidence type="ECO:0000256" key="7">
    <source>
        <dbReference type="ARBA" id="ARBA00023173"/>
    </source>
</evidence>
<organism evidence="12 13">
    <name type="scientific">Deinococcus cellulosilyticus (strain DSM 18568 / NBRC 106333 / KACC 11606 / 5516J-15)</name>
    <dbReference type="NCBI Taxonomy" id="1223518"/>
    <lineage>
        <taxon>Bacteria</taxon>
        <taxon>Thermotogati</taxon>
        <taxon>Deinococcota</taxon>
        <taxon>Deinococci</taxon>
        <taxon>Deinococcales</taxon>
        <taxon>Deinococcaceae</taxon>
        <taxon>Deinococcus</taxon>
    </lineage>
</organism>
<dbReference type="AlphaFoldDB" id="A0A511N0Y9"/>
<dbReference type="PANTHER" id="PTHR43427:SF6">
    <property type="entry name" value="CHLORIDE CHANNEL PROTEIN CLC-E"/>
    <property type="match status" value="1"/>
</dbReference>
<feature type="transmembrane region" description="Helical" evidence="10">
    <location>
        <begin position="55"/>
        <end position="74"/>
    </location>
</feature>
<feature type="transmembrane region" description="Helical" evidence="10">
    <location>
        <begin position="302"/>
        <end position="323"/>
    </location>
</feature>
<evidence type="ECO:0000256" key="4">
    <source>
        <dbReference type="ARBA" id="ARBA00022989"/>
    </source>
</evidence>
<keyword evidence="13" id="KW-1185">Reference proteome</keyword>
<proteinExistence type="predicted"/>
<evidence type="ECO:0000313" key="12">
    <source>
        <dbReference type="EMBL" id="GEM46131.1"/>
    </source>
</evidence>
<dbReference type="GO" id="GO:0008324">
    <property type="term" value="F:monoatomic cation transmembrane transporter activity"/>
    <property type="evidence" value="ECO:0007669"/>
    <property type="project" value="InterPro"/>
</dbReference>
<keyword evidence="3 10" id="KW-0812">Transmembrane</keyword>
<evidence type="ECO:0000313" key="13">
    <source>
        <dbReference type="Proteomes" id="UP000321306"/>
    </source>
</evidence>
<dbReference type="SUPFAM" id="SSF81340">
    <property type="entry name" value="Clc chloride channel"/>
    <property type="match status" value="1"/>
</dbReference>
<dbReference type="InterPro" id="IPR006037">
    <property type="entry name" value="RCK_C"/>
</dbReference>
<dbReference type="GO" id="GO:0006813">
    <property type="term" value="P:potassium ion transport"/>
    <property type="evidence" value="ECO:0007669"/>
    <property type="project" value="InterPro"/>
</dbReference>
<evidence type="ECO:0000256" key="6">
    <source>
        <dbReference type="ARBA" id="ARBA00023136"/>
    </source>
</evidence>
<evidence type="ECO:0000256" key="10">
    <source>
        <dbReference type="SAM" id="Phobius"/>
    </source>
</evidence>
<feature type="transmembrane region" description="Helical" evidence="10">
    <location>
        <begin position="106"/>
        <end position="129"/>
    </location>
</feature>
<dbReference type="InterPro" id="IPR050368">
    <property type="entry name" value="ClC-type_chloride_channel"/>
</dbReference>
<evidence type="ECO:0000256" key="3">
    <source>
        <dbReference type="ARBA" id="ARBA00022692"/>
    </source>
</evidence>
<dbReference type="Gene3D" id="1.10.3080.10">
    <property type="entry name" value="Clc chloride channel"/>
    <property type="match status" value="1"/>
</dbReference>
<dbReference type="Gene3D" id="3.30.70.1450">
    <property type="entry name" value="Regulator of K+ conductance, C-terminal domain"/>
    <property type="match status" value="1"/>
</dbReference>
<comment type="caution">
    <text evidence="12">The sequence shown here is derived from an EMBL/GenBank/DDBJ whole genome shotgun (WGS) entry which is preliminary data.</text>
</comment>
<dbReference type="GO" id="GO:0034707">
    <property type="term" value="C:chloride channel complex"/>
    <property type="evidence" value="ECO:0007669"/>
    <property type="project" value="UniProtKB-KW"/>
</dbReference>
<comment type="subcellular location">
    <subcellularLocation>
        <location evidence="1">Membrane</location>
        <topology evidence="1">Multi-pass membrane protein</topology>
    </subcellularLocation>
</comment>
<dbReference type="CDD" id="cd00400">
    <property type="entry name" value="Voltage_gated_ClC"/>
    <property type="match status" value="1"/>
</dbReference>
<keyword evidence="8" id="KW-0868">Chloride</keyword>
<keyword evidence="5" id="KW-0406">Ion transport</keyword>
<evidence type="ECO:0000259" key="11">
    <source>
        <dbReference type="PROSITE" id="PS51202"/>
    </source>
</evidence>
<evidence type="ECO:0000256" key="9">
    <source>
        <dbReference type="ARBA" id="ARBA00023303"/>
    </source>
</evidence>
<feature type="transmembrane region" description="Helical" evidence="10">
    <location>
        <begin position="356"/>
        <end position="382"/>
    </location>
</feature>
<feature type="transmembrane region" description="Helical" evidence="10">
    <location>
        <begin position="225"/>
        <end position="246"/>
    </location>
</feature>
<evidence type="ECO:0000256" key="8">
    <source>
        <dbReference type="ARBA" id="ARBA00023214"/>
    </source>
</evidence>
<keyword evidence="9" id="KW-0407">Ion channel</keyword>
<gene>
    <name evidence="12" type="ORF">DC3_17660</name>
</gene>
<dbReference type="Pfam" id="PF00654">
    <property type="entry name" value="Voltage_CLC"/>
    <property type="match status" value="1"/>
</dbReference>
<feature type="domain" description="RCK C-terminal" evidence="11">
    <location>
        <begin position="447"/>
        <end position="526"/>
    </location>
</feature>
<protein>
    <recommendedName>
        <fullName evidence="11">RCK C-terminal domain-containing protein</fullName>
    </recommendedName>
</protein>
<keyword evidence="4 10" id="KW-1133">Transmembrane helix</keyword>
<dbReference type="PROSITE" id="PS51202">
    <property type="entry name" value="RCK_C"/>
    <property type="match status" value="1"/>
</dbReference>
<keyword evidence="6 10" id="KW-0472">Membrane</keyword>
<feature type="transmembrane region" description="Helical" evidence="10">
    <location>
        <begin position="258"/>
        <end position="278"/>
    </location>
</feature>
<evidence type="ECO:0000256" key="5">
    <source>
        <dbReference type="ARBA" id="ARBA00023065"/>
    </source>
</evidence>
<keyword evidence="2" id="KW-0813">Transport</keyword>
<keyword evidence="7" id="KW-0869">Chloride channel</keyword>
<dbReference type="InterPro" id="IPR014743">
    <property type="entry name" value="Cl-channel_core"/>
</dbReference>
<dbReference type="SUPFAM" id="SSF116726">
    <property type="entry name" value="TrkA C-terminal domain-like"/>
    <property type="match status" value="1"/>
</dbReference>
<dbReference type="InterPro" id="IPR001807">
    <property type="entry name" value="ClC"/>
</dbReference>
<accession>A0A511N0Y9</accession>
<dbReference type="Proteomes" id="UP000321306">
    <property type="component" value="Unassembled WGS sequence"/>
</dbReference>
<dbReference type="PANTHER" id="PTHR43427">
    <property type="entry name" value="CHLORIDE CHANNEL PROTEIN CLC-E"/>
    <property type="match status" value="1"/>
</dbReference>
<feature type="transmembrane region" description="Helical" evidence="10">
    <location>
        <begin position="330"/>
        <end position="350"/>
    </location>
</feature>
<dbReference type="InterPro" id="IPR036721">
    <property type="entry name" value="RCK_C_sf"/>
</dbReference>
<dbReference type="GO" id="GO:0005254">
    <property type="term" value="F:chloride channel activity"/>
    <property type="evidence" value="ECO:0007669"/>
    <property type="project" value="UniProtKB-KW"/>
</dbReference>
<evidence type="ECO:0000256" key="2">
    <source>
        <dbReference type="ARBA" id="ARBA00022448"/>
    </source>
</evidence>
<sequence length="544" mass="58253">MVLYSALAGVLVGVASALLLSALDHAQDYLMGLAGYHPPSLPSRGGVLMAFEGNIRWWALLVIPACAVLAVWLYKPVHIDPLAETIEHYHSGESRPVQWRLQLQRILAGFISIGAGVPLGREGMLLSVAQATAHLTSRFGSLSKSEARTILMASCAAVLGVVFHAPLACAVIIAEILYRRNEFEFEVLMPAVLSSVAAYAIYGTLMGFSPLLDIPPVETPSYWSMPLYLLLGAIIAGLANVYLQAIRTLRRNLRKLRLNLLFVTLTGGVAVALCSVFFDGTLGDGLGWTQLNFMGMLDDLSVYQHFMVRFMVTLIVSGAFMIGGYFTPQLVIGAFAGASLGAAINAVFPADPVNVLVFGLVGAAAFLSSTTNIPLGATLLLATWSGEEILIPLVLSTFTAYAVGGVYSLYVEQKNVRAESGAHISNIVTEALSQPAPQDLMELLRNQPVTVLQGDTEQISGIEVPEAWYGKTKGEVDIPDTILVFAIAREGKIHVPNNKTPFIAGDQVMLIGEPQEVSAFRETLAAQQAQQQQPGDAGDTEVVA</sequence>
<reference evidence="12 13" key="1">
    <citation type="submission" date="2019-07" db="EMBL/GenBank/DDBJ databases">
        <title>Whole genome shotgun sequence of Deinococcus cellulosilyticus NBRC 106333.</title>
        <authorList>
            <person name="Hosoyama A."/>
            <person name="Uohara A."/>
            <person name="Ohji S."/>
            <person name="Ichikawa N."/>
        </authorList>
    </citation>
    <scope>NUCLEOTIDE SEQUENCE [LARGE SCALE GENOMIC DNA]</scope>
    <source>
        <strain evidence="12 13">NBRC 106333</strain>
    </source>
</reference>
<dbReference type="EMBL" id="BJXB01000006">
    <property type="protein sequence ID" value="GEM46131.1"/>
    <property type="molecule type" value="Genomic_DNA"/>
</dbReference>
<dbReference type="Pfam" id="PF02080">
    <property type="entry name" value="TrkA_C"/>
    <property type="match status" value="1"/>
</dbReference>